<accession>A0AC34RFJ7</accession>
<sequence length="179" mass="20631">MDPKQCDFLFENELIEIVPNFTSDRLELICGSTNAFEPGIPMKVPVWLALHLRKRQKCVINPPSWMNLAELQQMATSEAKSDGFSEIPERFFEMSHVLLTQCKEDIENLEQMRTLVKDIWDMRTSKMKTSTINFLGDEPRSDVQIDNITQFEIAHVRGFLSSSLSTIADLSNFVTHFEK</sequence>
<organism evidence="1 2">
    <name type="scientific">Panagrolaimus sp. JU765</name>
    <dbReference type="NCBI Taxonomy" id="591449"/>
    <lineage>
        <taxon>Eukaryota</taxon>
        <taxon>Metazoa</taxon>
        <taxon>Ecdysozoa</taxon>
        <taxon>Nematoda</taxon>
        <taxon>Chromadorea</taxon>
        <taxon>Rhabditida</taxon>
        <taxon>Tylenchina</taxon>
        <taxon>Panagrolaimomorpha</taxon>
        <taxon>Panagrolaimoidea</taxon>
        <taxon>Panagrolaimidae</taxon>
        <taxon>Panagrolaimus</taxon>
    </lineage>
</organism>
<name>A0AC34RFJ7_9BILA</name>
<reference evidence="2" key="1">
    <citation type="submission" date="2022-11" db="UniProtKB">
        <authorList>
            <consortium name="WormBaseParasite"/>
        </authorList>
    </citation>
    <scope>IDENTIFICATION</scope>
</reference>
<proteinExistence type="predicted"/>
<protein>
    <submittedName>
        <fullName evidence="2">DNA replication complex GINS protein PSF2</fullName>
    </submittedName>
</protein>
<dbReference type="WBParaSite" id="JU765_v2.g628.t1">
    <property type="protein sequence ID" value="JU765_v2.g628.t1"/>
    <property type="gene ID" value="JU765_v2.g628"/>
</dbReference>
<evidence type="ECO:0000313" key="2">
    <source>
        <dbReference type="WBParaSite" id="JU765_v2.g628.t1"/>
    </source>
</evidence>
<dbReference type="Proteomes" id="UP000887576">
    <property type="component" value="Unplaced"/>
</dbReference>
<evidence type="ECO:0000313" key="1">
    <source>
        <dbReference type="Proteomes" id="UP000887576"/>
    </source>
</evidence>